<evidence type="ECO:0000313" key="2">
    <source>
        <dbReference type="EMBL" id="MFC5730914.1"/>
    </source>
</evidence>
<evidence type="ECO:0000259" key="1">
    <source>
        <dbReference type="SMART" id="SM00849"/>
    </source>
</evidence>
<reference evidence="3" key="1">
    <citation type="journal article" date="2019" name="Int. J. Syst. Evol. Microbiol.">
        <title>The Global Catalogue of Microorganisms (GCM) 10K type strain sequencing project: providing services to taxonomists for standard genome sequencing and annotation.</title>
        <authorList>
            <consortium name="The Broad Institute Genomics Platform"/>
            <consortium name="The Broad Institute Genome Sequencing Center for Infectious Disease"/>
            <person name="Wu L."/>
            <person name="Ma J."/>
        </authorList>
    </citation>
    <scope>NUCLEOTIDE SEQUENCE [LARGE SCALE GENOMIC DNA]</scope>
    <source>
        <strain evidence="3">YIM 94188</strain>
    </source>
</reference>
<sequence>MEDVYQADSDVHVLPVSLPVGPDGVLTINAFLLDAQEPVLVDTGIGNDSDQFIDAVDAIVGLKNLRWLWLTHDDADHTGSVRRILEAAPHVRLVTHALSAIRMSSWWPVPLDRVHAIRAGDRLHVGDRTLRAVMPPLFDNPMSIGLLDESTGNLFTVDSFGALLPEATQDAAEVPQDALAGGMLAWSLMDSPWSSLVDRAKFADVLDGVRRLRPSRIFSSHLPAASGTSLDRFLDVLKAAPDATPPPAPSHEEFTAMVAGMQADLEAAVPT</sequence>
<keyword evidence="3" id="KW-1185">Reference proteome</keyword>
<evidence type="ECO:0000313" key="3">
    <source>
        <dbReference type="Proteomes" id="UP001596072"/>
    </source>
</evidence>
<name>A0ABW0ZNS2_9ACTN</name>
<dbReference type="SUPFAM" id="SSF56281">
    <property type="entry name" value="Metallo-hydrolase/oxidoreductase"/>
    <property type="match status" value="1"/>
</dbReference>
<gene>
    <name evidence="2" type="ORF">ACFPQB_18480</name>
</gene>
<proteinExistence type="predicted"/>
<dbReference type="Proteomes" id="UP001596072">
    <property type="component" value="Unassembled WGS sequence"/>
</dbReference>
<feature type="domain" description="Metallo-beta-lactamase" evidence="1">
    <location>
        <begin position="27"/>
        <end position="221"/>
    </location>
</feature>
<protein>
    <submittedName>
        <fullName evidence="2">MBL fold metallo-hydrolase</fullName>
    </submittedName>
</protein>
<comment type="caution">
    <text evidence="2">The sequence shown here is derived from an EMBL/GenBank/DDBJ whole genome shotgun (WGS) entry which is preliminary data.</text>
</comment>
<dbReference type="Pfam" id="PF19583">
    <property type="entry name" value="ODP"/>
    <property type="match status" value="1"/>
</dbReference>
<dbReference type="PANTHER" id="PTHR43717">
    <property type="entry name" value="ANAEROBIC NITRIC OXIDE REDUCTASE FLAVORUBREDOXIN"/>
    <property type="match status" value="1"/>
</dbReference>
<dbReference type="InterPro" id="IPR001279">
    <property type="entry name" value="Metallo-B-lactamas"/>
</dbReference>
<dbReference type="Gene3D" id="3.60.15.10">
    <property type="entry name" value="Ribonuclease Z/Hydroxyacylglutathione hydrolase-like"/>
    <property type="match status" value="1"/>
</dbReference>
<accession>A0ABW0ZNS2</accession>
<dbReference type="SMART" id="SM00849">
    <property type="entry name" value="Lactamase_B"/>
    <property type="match status" value="1"/>
</dbReference>
<dbReference type="RefSeq" id="WP_136432194.1">
    <property type="nucleotide sequence ID" value="NZ_JBHSNS010000011.1"/>
</dbReference>
<dbReference type="EMBL" id="JBHSNS010000011">
    <property type="protein sequence ID" value="MFC5730914.1"/>
    <property type="molecule type" value="Genomic_DNA"/>
</dbReference>
<dbReference type="InterPro" id="IPR045761">
    <property type="entry name" value="ODP_dom"/>
</dbReference>
<organism evidence="2 3">
    <name type="scientific">Nocardioides vastitatis</name>
    <dbReference type="NCBI Taxonomy" id="2568655"/>
    <lineage>
        <taxon>Bacteria</taxon>
        <taxon>Bacillati</taxon>
        <taxon>Actinomycetota</taxon>
        <taxon>Actinomycetes</taxon>
        <taxon>Propionibacteriales</taxon>
        <taxon>Nocardioidaceae</taxon>
        <taxon>Nocardioides</taxon>
    </lineage>
</organism>
<dbReference type="InterPro" id="IPR036866">
    <property type="entry name" value="RibonucZ/Hydroxyglut_hydro"/>
</dbReference>
<dbReference type="PANTHER" id="PTHR43717:SF1">
    <property type="entry name" value="ANAEROBIC NITRIC OXIDE REDUCTASE FLAVORUBREDOXIN"/>
    <property type="match status" value="1"/>
</dbReference>